<dbReference type="GO" id="GO:0031048">
    <property type="term" value="P:regulatory ncRNA-mediated heterochromatin formation"/>
    <property type="evidence" value="ECO:0007669"/>
    <property type="project" value="TreeGrafter"/>
</dbReference>
<evidence type="ECO:0000313" key="3">
    <source>
        <dbReference type="Proteomes" id="UP000504606"/>
    </source>
</evidence>
<dbReference type="Pfam" id="PF13087">
    <property type="entry name" value="AAA_12"/>
    <property type="match status" value="1"/>
</dbReference>
<dbReference type="CDD" id="cd18808">
    <property type="entry name" value="SF1_C_Upf1"/>
    <property type="match status" value="1"/>
</dbReference>
<feature type="domain" description="DNA2/NAM7 helicase helicase" evidence="1">
    <location>
        <begin position="506"/>
        <end position="920"/>
    </location>
</feature>
<organism evidence="3 4">
    <name type="scientific">Frankliniella occidentalis</name>
    <name type="common">Western flower thrips</name>
    <name type="synonym">Euthrips occidentalis</name>
    <dbReference type="NCBI Taxonomy" id="133901"/>
    <lineage>
        <taxon>Eukaryota</taxon>
        <taxon>Metazoa</taxon>
        <taxon>Ecdysozoa</taxon>
        <taxon>Arthropoda</taxon>
        <taxon>Hexapoda</taxon>
        <taxon>Insecta</taxon>
        <taxon>Pterygota</taxon>
        <taxon>Neoptera</taxon>
        <taxon>Paraneoptera</taxon>
        <taxon>Thysanoptera</taxon>
        <taxon>Terebrantia</taxon>
        <taxon>Thripoidea</taxon>
        <taxon>Thripidae</taxon>
        <taxon>Frankliniella</taxon>
    </lineage>
</organism>
<accession>A0A6J1SZW0</accession>
<dbReference type="Proteomes" id="UP000504606">
    <property type="component" value="Unplaced"/>
</dbReference>
<dbReference type="PROSITE" id="PS51257">
    <property type="entry name" value="PROKAR_LIPOPROTEIN"/>
    <property type="match status" value="1"/>
</dbReference>
<proteinExistence type="predicted"/>
<dbReference type="Gene3D" id="3.40.50.300">
    <property type="entry name" value="P-loop containing nucleotide triphosphate hydrolases"/>
    <property type="match status" value="3"/>
</dbReference>
<keyword evidence="3" id="KW-1185">Reference proteome</keyword>
<dbReference type="PANTHER" id="PTHR10887:SF341">
    <property type="entry name" value="NFX1-TYPE ZINC FINGER-CONTAINING PROTEIN 1"/>
    <property type="match status" value="1"/>
</dbReference>
<reference evidence="4 5" key="1">
    <citation type="submission" date="2025-04" db="UniProtKB">
        <authorList>
            <consortium name="RefSeq"/>
        </authorList>
    </citation>
    <scope>IDENTIFICATION</scope>
    <source>
        <tissue evidence="4 5">Whole organism</tissue>
    </source>
</reference>
<evidence type="ECO:0000259" key="1">
    <source>
        <dbReference type="Pfam" id="PF13086"/>
    </source>
</evidence>
<name>A0A6J1SZW0_FRAOC</name>
<dbReference type="GeneID" id="113211989"/>
<dbReference type="InterPro" id="IPR041677">
    <property type="entry name" value="DNA2/NAM7_AAA_11"/>
</dbReference>
<dbReference type="SUPFAM" id="SSF52540">
    <property type="entry name" value="P-loop containing nucleoside triphosphate hydrolases"/>
    <property type="match status" value="1"/>
</dbReference>
<evidence type="ECO:0000313" key="5">
    <source>
        <dbReference type="RefSeq" id="XP_052121963.1"/>
    </source>
</evidence>
<dbReference type="PANTHER" id="PTHR10887">
    <property type="entry name" value="DNA2/NAM7 HELICASE FAMILY"/>
    <property type="match status" value="1"/>
</dbReference>
<dbReference type="RefSeq" id="XP_026286337.1">
    <property type="nucleotide sequence ID" value="XM_026430552.2"/>
</dbReference>
<evidence type="ECO:0000313" key="4">
    <source>
        <dbReference type="RefSeq" id="XP_026286337.1"/>
    </source>
</evidence>
<sequence length="1337" mass="153416">MDSKDLLQDLHFQLSNAGSGCFIQFRENKIVRRDHLQLDIEDRTIMTEKWVAQVERHNRQRSLSVDSYFGAVSICDKLKKSFLKPCIVSDNDLEDLRVRIAQIRLEDSDCNIVSDQNNLGPPTDNYNQNSNNFLLPESRPLVPRFRSKTVPFLDFGPSRLNEENIGLLKSTENLCQNFCAMQSVDLIKDILFDENRNVISCQDCQTNSNSKPEIGVKSSSLRESIIPCPNQLVEIKPAKVEEKSSFRCESLFPHSDELKRKGNKKISPNKIVGCYENVESYLKTQFDLLREDFIRPLKEGIADYQYQRIKTGVIPNEVKNLNLHHDVRVIEPRIRDNKLGIAIDMGFPLSEKIGDKNFMEGSLVLLTPNHFKDIFVGTVLFRQFLPRSVQRIERNGRPLRRNRGRKSNILIVQLHAVSHFLPGFRRQKFMLAESQAFFQPFYYVMKIFQGMTNEDVPMQEHIIGSEIKCDVGSPSYLGKNTEYFLENAVKLKVLEDDWPSAEVLNVNDSQLVALKKALCNKLVLIQGPPGTGKTYLGCKVAKALLQNRQVWNKEGNQPMLLMCQTNHALDQFMELLIPVSKKLMRIGCQSKSAILAPYNIREWLKKGRRKTAPDAAKQRNELKSVGSNVRACHAELSKVASHGILNLQTLVSFGVVDTKFSECFINPANFLMWLEEEHYSEPPDCSVKRVCSCAKMEMKCYKHSEETALLSKENAEDMKCLFLQSDNNQTEPNIVKGVPFEYVLNLHDLEMYLKEKKIESKMAGAHESGLCNSSIILEDRINFFQKKMMKRNTAYSPPVGFECLWVLSPNDRWSLYRYWVRHLERTLQEHLELLETHYMSLSSAVDQSKQLEKLEAMRQAELVGMTTSAAARLYPVLRELHCPIALVEEAAEVHESHIVATITKHCQHLILLGDHKQLRPRPASYALSKTHFTDVSLFERLALNKTVPINTLLTQHRMQPQISALIRPSIYAELGDHQCTKNRDHVLGLKKNVFFFSHFWHECKNLLTGSYRNSEEAKMAVQLARYLIKHKYTTDEVCILTAYREQISTIEANCMLYPELENLRVLTVDNFQGEECRIVILSLVRNNCENQIGFLKIKNRVCVALSRARDGLFMLGNIDLLSRNSELWSLVHRTLLQNDSVGHSFPLGCSRHPEKTKLVSCADEFSYYLESGGCQLTCMFRLVCGHFCRKKCHPDDRLHLSLRCQEACQRTCPSGHKCSKKCCDDCGDCDSIVWKLLPCGHKALIKCSLDIDNYRCGIPIKKRMEPCSHSLFLQCWMPPIGRKYCPDQCQSVLKCGHRCPLRCNSIKHPNHDEMKCKCEDTSNFYNYRNIGKVQSHT</sequence>
<protein>
    <submittedName>
        <fullName evidence="4 5">NFX1-type zinc finger-containing protein 1-like</fullName>
    </submittedName>
</protein>
<dbReference type="RefSeq" id="XP_052121963.1">
    <property type="nucleotide sequence ID" value="XM_052266003.1"/>
</dbReference>
<feature type="domain" description="DNA2/NAM7 helicase-like C-terminal" evidence="2">
    <location>
        <begin position="934"/>
        <end position="1118"/>
    </location>
</feature>
<dbReference type="GO" id="GO:0004386">
    <property type="term" value="F:helicase activity"/>
    <property type="evidence" value="ECO:0007669"/>
    <property type="project" value="InterPro"/>
</dbReference>
<dbReference type="OrthoDB" id="2423195at2759"/>
<dbReference type="InterPro" id="IPR041679">
    <property type="entry name" value="DNA2/NAM7-like_C"/>
</dbReference>
<dbReference type="GO" id="GO:0031380">
    <property type="term" value="C:nuclear RNA-directed RNA polymerase complex"/>
    <property type="evidence" value="ECO:0007669"/>
    <property type="project" value="TreeGrafter"/>
</dbReference>
<dbReference type="KEGG" id="foc:113211989"/>
<evidence type="ECO:0000259" key="2">
    <source>
        <dbReference type="Pfam" id="PF13087"/>
    </source>
</evidence>
<dbReference type="InterPro" id="IPR045055">
    <property type="entry name" value="DNA2/NAM7-like"/>
</dbReference>
<gene>
    <name evidence="4 5" type="primary">LOC113211989</name>
</gene>
<dbReference type="Pfam" id="PF13086">
    <property type="entry name" value="AAA_11"/>
    <property type="match status" value="1"/>
</dbReference>
<dbReference type="InterPro" id="IPR027417">
    <property type="entry name" value="P-loop_NTPase"/>
</dbReference>
<dbReference type="InterPro" id="IPR047187">
    <property type="entry name" value="SF1_C_Upf1"/>
</dbReference>